<dbReference type="GO" id="GO:0003824">
    <property type="term" value="F:catalytic activity"/>
    <property type="evidence" value="ECO:0007669"/>
    <property type="project" value="InterPro"/>
</dbReference>
<name>A0A5J4RVM5_9ZZZZ</name>
<dbReference type="PANTHER" id="PTHR43196:SF2">
    <property type="entry name" value="PHOSPHOADENOSINE PHOSPHOSULFATE REDUCTASE"/>
    <property type="match status" value="1"/>
</dbReference>
<dbReference type="AlphaFoldDB" id="A0A5J4RVM5"/>
<dbReference type="InterPro" id="IPR050128">
    <property type="entry name" value="Sulfate_adenylyltrnsfr_sub2"/>
</dbReference>
<accession>A0A5J4RVM5</accession>
<reference evidence="2" key="1">
    <citation type="submission" date="2019-03" db="EMBL/GenBank/DDBJ databases">
        <title>Single cell metagenomics reveals metabolic interactions within the superorganism composed of flagellate Streblomastix strix and complex community of Bacteroidetes bacteria on its surface.</title>
        <authorList>
            <person name="Treitli S.C."/>
            <person name="Kolisko M."/>
            <person name="Husnik F."/>
            <person name="Keeling P."/>
            <person name="Hampl V."/>
        </authorList>
    </citation>
    <scope>NUCLEOTIDE SEQUENCE</scope>
    <source>
        <strain evidence="2">STM</strain>
    </source>
</reference>
<dbReference type="PANTHER" id="PTHR43196">
    <property type="entry name" value="SULFATE ADENYLYLTRANSFERASE SUBUNIT 2"/>
    <property type="match status" value="1"/>
</dbReference>
<comment type="caution">
    <text evidence="2">The sequence shown here is derived from an EMBL/GenBank/DDBJ whole genome shotgun (WGS) entry which is preliminary data.</text>
</comment>
<evidence type="ECO:0000259" key="1">
    <source>
        <dbReference type="Pfam" id="PF01507"/>
    </source>
</evidence>
<dbReference type="InterPro" id="IPR002500">
    <property type="entry name" value="PAPS_reduct_dom"/>
</dbReference>
<dbReference type="EMBL" id="SNRY01000647">
    <property type="protein sequence ID" value="KAA6338056.1"/>
    <property type="molecule type" value="Genomic_DNA"/>
</dbReference>
<proteinExistence type="predicted"/>
<dbReference type="InterPro" id="IPR017598">
    <property type="entry name" value="SulphurTrfase_DndC"/>
</dbReference>
<sequence length="453" mass="52658">MSKHISHIISELKDQYLIDDSLRPWIIGFSGGKDSTALLQLVWLAVKQIPPDERHREIYVVCNDTLVENPIIQKYVDDVLIKIEQSAVEQGLPIKIQKTIPRLEDSFWVNVIGRGYPVPNNTFRWCTDKMKIKPTSRFIIEQVVENGEAIILIGTRSSESATRAKSIKKHEIRGKRLTKHPHHTNTFVYSPIKDLMLEEVWYIINSMTSPWGADNSKLFQIYFDASADDYECPTMVTDKSHSSCGQSRFGCWTCTVVKEDKSLTAQVNKGQAWLKPLLDLRSNMFDDRNISENREPTRRNGQSAVTEEGHNQGNYTIAYRAKLLEQTLIAQREIQKENKGIELITNQELIAIQVIWHRDLCFQYRVSGIYNKVYNKELDMKKTDEKIQKEIDLLKSVCEDKPSDFDLIQELLIMQKNKALLNRKRGLKDDMEKVIEKYIKKESEYVYQRNRVE</sequence>
<dbReference type="NCBIfam" id="TIGR03183">
    <property type="entry name" value="DNA_S_dndC"/>
    <property type="match status" value="1"/>
</dbReference>
<dbReference type="Pfam" id="PF01507">
    <property type="entry name" value="PAPS_reduct"/>
    <property type="match status" value="1"/>
</dbReference>
<dbReference type="SUPFAM" id="SSF52402">
    <property type="entry name" value="Adenine nucleotide alpha hydrolases-like"/>
    <property type="match status" value="1"/>
</dbReference>
<feature type="domain" description="Phosphoadenosine phosphosulphate reductase" evidence="1">
    <location>
        <begin position="27"/>
        <end position="208"/>
    </location>
</feature>
<evidence type="ECO:0000313" key="2">
    <source>
        <dbReference type="EMBL" id="KAA6338056.1"/>
    </source>
</evidence>
<dbReference type="Gene3D" id="3.40.50.620">
    <property type="entry name" value="HUPs"/>
    <property type="match status" value="1"/>
</dbReference>
<dbReference type="InterPro" id="IPR014729">
    <property type="entry name" value="Rossmann-like_a/b/a_fold"/>
</dbReference>
<organism evidence="2">
    <name type="scientific">termite gut metagenome</name>
    <dbReference type="NCBI Taxonomy" id="433724"/>
    <lineage>
        <taxon>unclassified sequences</taxon>
        <taxon>metagenomes</taxon>
        <taxon>organismal metagenomes</taxon>
    </lineage>
</organism>
<protein>
    <recommendedName>
        <fullName evidence="1">Phosphoadenosine phosphosulphate reductase domain-containing protein</fullName>
    </recommendedName>
</protein>
<gene>
    <name evidence="2" type="ORF">EZS27_013916</name>
</gene>